<sequence>MSITAFADTKSDPYELPSAIHGYKYSFTSEVWERWSGNPTTTVEAVAYVKADANVPIGYMGGQARLYNSSGSLVASSSMTYNKQVCELHHFPCMKKEFMSILSMK</sequence>
<reference evidence="1" key="1">
    <citation type="submission" date="2022-06" db="EMBL/GenBank/DDBJ databases">
        <authorList>
            <person name="Dietemann V."/>
            <person name="Ory F."/>
            <person name="Dainat B."/>
            <person name="Oberhansli S."/>
        </authorList>
    </citation>
    <scope>NUCLEOTIDE SEQUENCE</scope>
    <source>
        <strain evidence="1">Ena-SAMPLE-TAB-26-04-2022-14:26:32:270-5432</strain>
    </source>
</reference>
<gene>
    <name evidence="1" type="ORF">WJ0W_000273</name>
</gene>
<proteinExistence type="predicted"/>
<evidence type="ECO:0000313" key="2">
    <source>
        <dbReference type="Proteomes" id="UP001154322"/>
    </source>
</evidence>
<comment type="caution">
    <text evidence="1">The sequence shown here is derived from an EMBL/GenBank/DDBJ whole genome shotgun (WGS) entry which is preliminary data.</text>
</comment>
<protein>
    <submittedName>
        <fullName evidence="1">Uncharacterized protein</fullName>
    </submittedName>
</protein>
<dbReference type="Proteomes" id="UP001154322">
    <property type="component" value="Unassembled WGS sequence"/>
</dbReference>
<accession>A0ABM9FV94</accession>
<dbReference type="EMBL" id="CALYLO010000001">
    <property type="protein sequence ID" value="CAH8243064.1"/>
    <property type="molecule type" value="Genomic_DNA"/>
</dbReference>
<name>A0ABM9FV94_9BACL</name>
<evidence type="ECO:0000313" key="1">
    <source>
        <dbReference type="EMBL" id="CAH8243064.1"/>
    </source>
</evidence>
<keyword evidence="2" id="KW-1185">Reference proteome</keyword>
<organism evidence="1 2">
    <name type="scientific">Paenibacillus melissococcoides</name>
    <dbReference type="NCBI Taxonomy" id="2912268"/>
    <lineage>
        <taxon>Bacteria</taxon>
        <taxon>Bacillati</taxon>
        <taxon>Bacillota</taxon>
        <taxon>Bacilli</taxon>
        <taxon>Bacillales</taxon>
        <taxon>Paenibacillaceae</taxon>
        <taxon>Paenibacillus</taxon>
    </lineage>
</organism>